<dbReference type="PANTHER" id="PTHR22942">
    <property type="entry name" value="RECA/RAD51/RADA DNA STRAND-PAIRING FAMILY MEMBER"/>
    <property type="match status" value="1"/>
</dbReference>
<reference evidence="7" key="3">
    <citation type="journal article" date="2014" name="BMC Genomics">
        <title>The Babesia bovis gene and promoter model: an update from full-length EST analysis.</title>
        <authorList>
            <person name="Yamagishi J."/>
            <person name="Wakaguri H."/>
            <person name="Yokoyama N."/>
            <person name="Yamashita R."/>
            <person name="Suzuki Y."/>
            <person name="Xuan X."/>
            <person name="Igarashi I."/>
        </authorList>
    </citation>
    <scope>NUCLEOTIDE SEQUENCE</scope>
    <source>
        <strain evidence="7">Texas</strain>
    </source>
</reference>
<dbReference type="GO" id="GO:0000730">
    <property type="term" value="P:DNA recombinase assembly"/>
    <property type="evidence" value="ECO:0007669"/>
    <property type="project" value="TreeGrafter"/>
</dbReference>
<evidence type="ECO:0000256" key="2">
    <source>
        <dbReference type="ARBA" id="ARBA00022840"/>
    </source>
</evidence>
<dbReference type="RefSeq" id="XP_001609877.1">
    <property type="nucleotide sequence ID" value="XM_001609827.1"/>
</dbReference>
<evidence type="ECO:0000313" key="8">
    <source>
        <dbReference type="EMBL" id="EDO06309.1"/>
    </source>
</evidence>
<dbReference type="SMART" id="SM00382">
    <property type="entry name" value="AAA"/>
    <property type="match status" value="1"/>
</dbReference>
<dbReference type="InterPro" id="IPR027417">
    <property type="entry name" value="P-loop_NTPase"/>
</dbReference>
<dbReference type="GO" id="GO:0000150">
    <property type="term" value="F:DNA strand exchange activity"/>
    <property type="evidence" value="ECO:0007669"/>
    <property type="project" value="TreeGrafter"/>
</dbReference>
<evidence type="ECO:0000259" key="5">
    <source>
        <dbReference type="PROSITE" id="PS50162"/>
    </source>
</evidence>
<evidence type="ECO:0000313" key="9">
    <source>
        <dbReference type="Proteomes" id="UP000002173"/>
    </source>
</evidence>
<keyword evidence="2 4" id="KW-0067">ATP-binding</keyword>
<dbReference type="Gene3D" id="3.40.50.300">
    <property type="entry name" value="P-loop containing nucleotide triphosphate hydrolases"/>
    <property type="match status" value="1"/>
</dbReference>
<proteinExistence type="evidence at transcript level"/>
<dbReference type="OMA" id="RAYNSNH"/>
<reference evidence="9" key="5">
    <citation type="journal article" date="2021" name="Int. J. Parasitol.">
        <title>Comparative analysis of gene expression between Babesia bovis blood stages and kinetes allowed by improved genome annotation.</title>
        <authorList>
            <person name="Ueti M.W."/>
            <person name="Johnson W.C."/>
            <person name="Kappmeyer L.S."/>
            <person name="Herndon D.R."/>
            <person name="Mousel M.R."/>
            <person name="Reif K.E."/>
            <person name="Taus N.S."/>
            <person name="Ifeonu O.O."/>
            <person name="Silva J.C."/>
            <person name="Suarez C.E."/>
            <person name="Brayton K.A."/>
        </authorList>
    </citation>
    <scope>NUCLEOTIDE SEQUENCE [LARGE SCALE GENOMIC DNA]</scope>
</reference>
<gene>
    <name evidence="7 8" type="ORF">BBOV_II003540</name>
</gene>
<dbReference type="GO" id="GO:0042148">
    <property type="term" value="P:DNA strand invasion"/>
    <property type="evidence" value="ECO:0007669"/>
    <property type="project" value="TreeGrafter"/>
</dbReference>
<dbReference type="InterPro" id="IPR016467">
    <property type="entry name" value="DNA_recomb/repair_RecA-like"/>
</dbReference>
<comment type="similarity">
    <text evidence="4">Belongs to the RecA family.</text>
</comment>
<dbReference type="Proteomes" id="UP000002173">
    <property type="component" value="Unassembled WGS sequence"/>
</dbReference>
<dbReference type="VEuPathDB" id="PiroplasmaDB:BBOV_II003540"/>
<evidence type="ECO:0000256" key="4">
    <source>
        <dbReference type="RuleBase" id="RU003422"/>
    </source>
</evidence>
<dbReference type="GO" id="GO:0003697">
    <property type="term" value="F:single-stranded DNA binding"/>
    <property type="evidence" value="ECO:0007669"/>
    <property type="project" value="TreeGrafter"/>
</dbReference>
<reference evidence="8" key="2">
    <citation type="submission" date="2007-08" db="EMBL/GenBank/DDBJ databases">
        <authorList>
            <person name="Nene V."/>
        </authorList>
    </citation>
    <scope>NUCLEOTIDE SEQUENCE</scope>
    <source>
        <strain evidence="8">T2Bo</strain>
    </source>
</reference>
<dbReference type="InterPro" id="IPR013632">
    <property type="entry name" value="Rad51_C"/>
</dbReference>
<evidence type="ECO:0000313" key="7">
    <source>
        <dbReference type="EMBL" id="BAN65633.1"/>
    </source>
</evidence>
<dbReference type="InterPro" id="IPR010995">
    <property type="entry name" value="DNA_repair_Rad51/TF_NusA_a-hlx"/>
</dbReference>
<dbReference type="PROSITE" id="PS50162">
    <property type="entry name" value="RECA_2"/>
    <property type="match status" value="1"/>
</dbReference>
<dbReference type="PANTHER" id="PTHR22942:SF39">
    <property type="entry name" value="DNA REPAIR PROTEIN RAD51 HOMOLOG 1"/>
    <property type="match status" value="1"/>
</dbReference>
<dbReference type="GO" id="GO:0006312">
    <property type="term" value="P:mitotic recombination"/>
    <property type="evidence" value="ECO:0007669"/>
    <property type="project" value="TreeGrafter"/>
</dbReference>
<feature type="domain" description="RecA family profile 2" evidence="6">
    <location>
        <begin position="281"/>
        <end position="343"/>
    </location>
</feature>
<dbReference type="NCBIfam" id="NF003301">
    <property type="entry name" value="PRK04301.1"/>
    <property type="match status" value="1"/>
</dbReference>
<dbReference type="PIRSF" id="PIRSF005856">
    <property type="entry name" value="Rad51"/>
    <property type="match status" value="1"/>
</dbReference>
<keyword evidence="1 4" id="KW-0547">Nucleotide-binding</keyword>
<keyword evidence="9" id="KW-1185">Reference proteome</keyword>
<dbReference type="eggNOG" id="KOG1433">
    <property type="taxonomic scope" value="Eukaryota"/>
</dbReference>
<reference evidence="9" key="4">
    <citation type="journal article" date="2020" name="Data Brief">
        <title>Transcriptome dataset of Babesia bovis life stages within vertebrate and invertebrate hosts.</title>
        <authorList>
            <person name="Ueti M.W."/>
            <person name="Johnson W.C."/>
            <person name="Kappmeyer L.S."/>
            <person name="Herndon D.R."/>
            <person name="Mousel M.R."/>
            <person name="Reif K.E."/>
            <person name="Taus N.S."/>
            <person name="Ifeonu O.O."/>
            <person name="Silva J.C."/>
            <person name="Suarez C.E."/>
            <person name="Brayton K.A."/>
        </authorList>
    </citation>
    <scope>NUCLEOTIDE SEQUENCE [LARGE SCALE GENOMIC DNA]</scope>
</reference>
<reference evidence="8 9" key="1">
    <citation type="journal article" date="2007" name="PLoS Pathog.">
        <title>Genome sequence of Babesia bovis and comparative analysis of apicomplexan hemoprotozoa.</title>
        <authorList>
            <person name="Brayton K.A."/>
            <person name="Lau A.O.T."/>
            <person name="Herndon D.R."/>
            <person name="Hannick L."/>
            <person name="Kappmeyer L.S."/>
            <person name="Berens S.J."/>
            <person name="Bidwell S.L."/>
            <person name="Brown W.C."/>
            <person name="Crabtree J."/>
            <person name="Fadrosh D."/>
            <person name="Feldblum T."/>
            <person name="Forberger H.A."/>
            <person name="Haas B.J."/>
            <person name="Howell J.M."/>
            <person name="Khouri H."/>
            <person name="Koo H."/>
            <person name="Mann D.J."/>
            <person name="Norimine J."/>
            <person name="Paulsen I.T."/>
            <person name="Radune D."/>
            <person name="Ren Q."/>
            <person name="Smith R.K. Jr."/>
            <person name="Suarez C.E."/>
            <person name="White O."/>
            <person name="Wortman J.R."/>
            <person name="Knowles D.P. Jr."/>
            <person name="McElwain T.F."/>
            <person name="Nene V.M."/>
        </authorList>
    </citation>
    <scope>NUCLEOTIDE SEQUENCE [LARGE SCALE GENOMIC DNA]</scope>
    <source>
        <strain evidence="8">T2Bo</strain>
    </source>
</reference>
<dbReference type="GeneID" id="5478106"/>
<dbReference type="EMBL" id="AAXT01000003">
    <property type="protein sequence ID" value="EDO06309.1"/>
    <property type="molecule type" value="Genomic_DNA"/>
</dbReference>
<dbReference type="AlphaFoldDB" id="A7ATP8"/>
<feature type="domain" description="RecA family profile 1" evidence="5">
    <location>
        <begin position="101"/>
        <end position="272"/>
    </location>
</feature>
<dbReference type="InterPro" id="IPR003593">
    <property type="entry name" value="AAA+_ATPase"/>
</dbReference>
<evidence type="ECO:0000256" key="3">
    <source>
        <dbReference type="ARBA" id="ARBA00023125"/>
    </source>
</evidence>
<dbReference type="GO" id="GO:0000794">
    <property type="term" value="C:condensed nuclear chromosome"/>
    <property type="evidence" value="ECO:0007669"/>
    <property type="project" value="TreeGrafter"/>
</dbReference>
<dbReference type="InterPro" id="IPR020588">
    <property type="entry name" value="RecA_ATP-bd"/>
</dbReference>
<evidence type="ECO:0000256" key="1">
    <source>
        <dbReference type="ARBA" id="ARBA00022741"/>
    </source>
</evidence>
<dbReference type="FunCoup" id="A7ATP8">
    <property type="interactions" value="237"/>
</dbReference>
<organism evidence="8 9">
    <name type="scientific">Babesia bovis</name>
    <dbReference type="NCBI Taxonomy" id="5865"/>
    <lineage>
        <taxon>Eukaryota</taxon>
        <taxon>Sar</taxon>
        <taxon>Alveolata</taxon>
        <taxon>Apicomplexa</taxon>
        <taxon>Aconoidasida</taxon>
        <taxon>Piroplasmida</taxon>
        <taxon>Babesiidae</taxon>
        <taxon>Babesia</taxon>
    </lineage>
</organism>
<dbReference type="Pfam" id="PF08423">
    <property type="entry name" value="Rad51"/>
    <property type="match status" value="1"/>
</dbReference>
<dbReference type="KEGG" id="bbo:BBOV_II003540"/>
<dbReference type="SUPFAM" id="SSF47794">
    <property type="entry name" value="Rad51 N-terminal domain-like"/>
    <property type="match status" value="1"/>
</dbReference>
<dbReference type="Gene3D" id="1.10.150.20">
    <property type="entry name" value="5' to 3' exonuclease, C-terminal subdomain"/>
    <property type="match status" value="1"/>
</dbReference>
<keyword evidence="3" id="KW-0238">DNA-binding</keyword>
<dbReference type="GO" id="GO:0140664">
    <property type="term" value="F:ATP-dependent DNA damage sensor activity"/>
    <property type="evidence" value="ECO:0007669"/>
    <property type="project" value="InterPro"/>
</dbReference>
<name>A7ATP8_BABBO</name>
<dbReference type="EMBL" id="AK441839">
    <property type="protein sequence ID" value="BAN65633.1"/>
    <property type="molecule type" value="mRNA"/>
</dbReference>
<sequence>MSCQELQRVENSIVVPYTDTYASGLQVVECLLSKGFLQRDIDVLKAAGYVTLDSIAQVASKTLLEVKGLSEQKVAKIKEIVKELCPPDICTAAEYLECRLNLIKFTTGSTALDALLQGGIESGSITEIIGDFSTGKTQLCHTLAITSQLPIEQNGGEGKCLWIDTQNSFRPERLGPIANRFGLSHAECVANIVYVKVSNTEQQFDMLVEAAHYMAQSRFAMLIVDSATALYRTDYTGRGELAARQMSLGKYFRALKRLADIYGVAVVVTNQVMARVDNMSSFMGGNDKVPVGGHVVAQNTQTRLFLRKARGNSRVCKVYNSPSLPEGEAVFAIAEGGIVDYDDSSV</sequence>
<dbReference type="STRING" id="5865.A7ATP8"/>
<dbReference type="SUPFAM" id="SSF52540">
    <property type="entry name" value="P-loop containing nucleoside triphosphate hydrolases"/>
    <property type="match status" value="1"/>
</dbReference>
<dbReference type="GO" id="GO:0005524">
    <property type="term" value="F:ATP binding"/>
    <property type="evidence" value="ECO:0007669"/>
    <property type="project" value="UniProtKB-KW"/>
</dbReference>
<dbReference type="GO" id="GO:0007131">
    <property type="term" value="P:reciprocal meiotic recombination"/>
    <property type="evidence" value="ECO:0007669"/>
    <property type="project" value="TreeGrafter"/>
</dbReference>
<dbReference type="FunFam" id="3.40.50.300:FF:002052">
    <property type="entry name" value="DNA repair protein RAD51 homolog"/>
    <property type="match status" value="1"/>
</dbReference>
<dbReference type="InterPro" id="IPR020587">
    <property type="entry name" value="RecA_monomer-monomer_interface"/>
</dbReference>
<dbReference type="PROSITE" id="PS50163">
    <property type="entry name" value="RECA_3"/>
    <property type="match status" value="1"/>
</dbReference>
<accession>A7ATP8</accession>
<dbReference type="GO" id="GO:0070192">
    <property type="term" value="P:chromosome organization involved in meiotic cell cycle"/>
    <property type="evidence" value="ECO:0007669"/>
    <property type="project" value="TreeGrafter"/>
</dbReference>
<evidence type="ECO:0000259" key="6">
    <source>
        <dbReference type="PROSITE" id="PS50163"/>
    </source>
</evidence>
<protein>
    <submittedName>
        <fullName evidence="8">Rad51 protein, putative</fullName>
    </submittedName>
</protein>
<dbReference type="GO" id="GO:0003690">
    <property type="term" value="F:double-stranded DNA binding"/>
    <property type="evidence" value="ECO:0007669"/>
    <property type="project" value="TreeGrafter"/>
</dbReference>